<dbReference type="eggNOG" id="ENOG502R91M">
    <property type="taxonomic scope" value="Eukaryota"/>
</dbReference>
<dbReference type="VEuPathDB" id="FungiDB:MAPG_05717"/>
<proteinExistence type="predicted"/>
<reference evidence="1" key="3">
    <citation type="submission" date="2011-03" db="EMBL/GenBank/DDBJ databases">
        <title>Annotation of Magnaporthe poae ATCC 64411.</title>
        <authorList>
            <person name="Ma L.-J."/>
            <person name="Dead R."/>
            <person name="Young S.K."/>
            <person name="Zeng Q."/>
            <person name="Gargeya S."/>
            <person name="Fitzgerald M."/>
            <person name="Haas B."/>
            <person name="Abouelleil A."/>
            <person name="Alvarado L."/>
            <person name="Arachchi H.M."/>
            <person name="Berlin A."/>
            <person name="Brown A."/>
            <person name="Chapman S.B."/>
            <person name="Chen Z."/>
            <person name="Dunbar C."/>
            <person name="Freedman E."/>
            <person name="Gearin G."/>
            <person name="Gellesch M."/>
            <person name="Goldberg J."/>
            <person name="Griggs A."/>
            <person name="Gujja S."/>
            <person name="Heiman D."/>
            <person name="Howarth C."/>
            <person name="Larson L."/>
            <person name="Lui A."/>
            <person name="MacDonald P.J.P."/>
            <person name="Mehta T."/>
            <person name="Montmayeur A."/>
            <person name="Murphy C."/>
            <person name="Neiman D."/>
            <person name="Pearson M."/>
            <person name="Priest M."/>
            <person name="Roberts A."/>
            <person name="Saif S."/>
            <person name="Shea T."/>
            <person name="Shenoy N."/>
            <person name="Sisk P."/>
            <person name="Stolte C."/>
            <person name="Sykes S."/>
            <person name="Yandava C."/>
            <person name="Wortman J."/>
            <person name="Nusbaum C."/>
            <person name="Birren B."/>
        </authorList>
    </citation>
    <scope>NUCLEOTIDE SEQUENCE</scope>
    <source>
        <strain evidence="1">ATCC 64411</strain>
    </source>
</reference>
<protein>
    <submittedName>
        <fullName evidence="1 2">Uncharacterized protein</fullName>
    </submittedName>
</protein>
<reference evidence="1" key="1">
    <citation type="submission" date="2010-05" db="EMBL/GenBank/DDBJ databases">
        <title>The Genome Sequence of Magnaporthe poae strain ATCC 64411.</title>
        <authorList>
            <consortium name="The Broad Institute Genome Sequencing Platform"/>
            <consortium name="Broad Institute Genome Sequencing Center for Infectious Disease"/>
            <person name="Ma L.-J."/>
            <person name="Dead R."/>
            <person name="Young S."/>
            <person name="Zeng Q."/>
            <person name="Koehrsen M."/>
            <person name="Alvarado L."/>
            <person name="Berlin A."/>
            <person name="Chapman S.B."/>
            <person name="Chen Z."/>
            <person name="Freedman E."/>
            <person name="Gellesch M."/>
            <person name="Goldberg J."/>
            <person name="Griggs A."/>
            <person name="Gujja S."/>
            <person name="Heilman E.R."/>
            <person name="Heiman D."/>
            <person name="Hepburn T."/>
            <person name="Howarth C."/>
            <person name="Jen D."/>
            <person name="Larson L."/>
            <person name="Mehta T."/>
            <person name="Neiman D."/>
            <person name="Pearson M."/>
            <person name="Roberts A."/>
            <person name="Saif S."/>
            <person name="Shea T."/>
            <person name="Shenoy N."/>
            <person name="Sisk P."/>
            <person name="Stolte C."/>
            <person name="Sykes S."/>
            <person name="Walk T."/>
            <person name="White J."/>
            <person name="Yandava C."/>
            <person name="Haas B."/>
            <person name="Nusbaum C."/>
            <person name="Birren B."/>
        </authorList>
    </citation>
    <scope>NUCLEOTIDE SEQUENCE</scope>
    <source>
        <strain evidence="1">ATCC 64411</strain>
    </source>
</reference>
<sequence>MPPRKRGGYLYAEAFADEVPVGPRPSRQHIQVNEMPIDMDRRAATWDANPQLDSPFFSSLPAEIRQEIYSYALTPEIYTYAGRKFSHDFRIAPDHDGDPDDDIRDHLERLRRKCPGGSEALREALREWNSNEPHRWKGPRKYHPDPYGRLRASRREPPPYTCTSERPGYIGRPVLRPTILLASRRAYTEAQPVLFAENERCFWVMETHEHPNGDTSLPFVWPRERRRWERKFTTIHLLAHTTCIRWAMFPEQHLLSKVKHLRLTIRDCDWRDLGKELKNVRVDASTVKKPDWGIEFFDTSWAAIEEVIDIFVIDPFTHNEERPEIARPFDEETMSWLEDSTSGNGSLGGQSIIMKTGSDGSKPRPCWVPPSVDFIRGAWGREFVNMHHIETFTMSFDACESDRAVVAALVDWAIRAWRFPLNPVRTGHHYLSAAGNPVKKMSWRGTRGNMRVFCQGCLFFIKINWGALAGGNPDCDECWRSQERFLMNLGPRMYTWTVTWTPRRHDDATENSYPLHNFVEPADYDLGEDERISDDENEVDADERCRGFFFLFFFSWRILFSDRRVFSLVSYTRLRLPSHLGYSLILPTHPLPSSPSLFLGASAFLLPILATKHKWPGWVGPKLVLSVCI</sequence>
<accession>A0A0C4E051</accession>
<dbReference type="OrthoDB" id="288942at2759"/>
<organism evidence="2 3">
    <name type="scientific">Magnaporthiopsis poae (strain ATCC 64411 / 73-15)</name>
    <name type="common">Kentucky bluegrass fungus</name>
    <name type="synonym">Magnaporthe poae</name>
    <dbReference type="NCBI Taxonomy" id="644358"/>
    <lineage>
        <taxon>Eukaryota</taxon>
        <taxon>Fungi</taxon>
        <taxon>Dikarya</taxon>
        <taxon>Ascomycota</taxon>
        <taxon>Pezizomycotina</taxon>
        <taxon>Sordariomycetes</taxon>
        <taxon>Sordariomycetidae</taxon>
        <taxon>Magnaporthales</taxon>
        <taxon>Magnaporthaceae</taxon>
        <taxon>Magnaporthiopsis</taxon>
    </lineage>
</organism>
<reference evidence="3" key="2">
    <citation type="submission" date="2010-05" db="EMBL/GenBank/DDBJ databases">
        <title>The genome sequence of Magnaporthe poae strain ATCC 64411.</title>
        <authorList>
            <person name="Ma L.-J."/>
            <person name="Dead R."/>
            <person name="Young S."/>
            <person name="Zeng Q."/>
            <person name="Koehrsen M."/>
            <person name="Alvarado L."/>
            <person name="Berlin A."/>
            <person name="Chapman S.B."/>
            <person name="Chen Z."/>
            <person name="Freedman E."/>
            <person name="Gellesch M."/>
            <person name="Goldberg J."/>
            <person name="Griggs A."/>
            <person name="Gujja S."/>
            <person name="Heilman E.R."/>
            <person name="Heiman D."/>
            <person name="Hepburn T."/>
            <person name="Howarth C."/>
            <person name="Jen D."/>
            <person name="Larson L."/>
            <person name="Mehta T."/>
            <person name="Neiman D."/>
            <person name="Pearson M."/>
            <person name="Roberts A."/>
            <person name="Saif S."/>
            <person name="Shea T."/>
            <person name="Shenoy N."/>
            <person name="Sisk P."/>
            <person name="Stolte C."/>
            <person name="Sykes S."/>
            <person name="Walk T."/>
            <person name="White J."/>
            <person name="Yandava C."/>
            <person name="Haas B."/>
            <person name="Nusbaum C."/>
            <person name="Birren B."/>
        </authorList>
    </citation>
    <scope>NUCLEOTIDE SEQUENCE [LARGE SCALE GENOMIC DNA]</scope>
    <source>
        <strain evidence="3">ATCC 64411 / 73-15</strain>
    </source>
</reference>
<dbReference type="EMBL" id="GL876969">
    <property type="protein sequence ID" value="KLU86705.1"/>
    <property type="molecule type" value="Genomic_DNA"/>
</dbReference>
<dbReference type="EnsemblFungi" id="MAPG_05717T0">
    <property type="protein sequence ID" value="MAPG_05717T0"/>
    <property type="gene ID" value="MAPG_05717"/>
</dbReference>
<keyword evidence="3" id="KW-1185">Reference proteome</keyword>
<dbReference type="EMBL" id="ADBL01001368">
    <property type="status" value="NOT_ANNOTATED_CDS"/>
    <property type="molecule type" value="Genomic_DNA"/>
</dbReference>
<dbReference type="AlphaFoldDB" id="A0A0C4E051"/>
<name>A0A0C4E051_MAGP6</name>
<dbReference type="STRING" id="644358.A0A0C4E051"/>
<reference evidence="2" key="4">
    <citation type="journal article" date="2015" name="G3 (Bethesda)">
        <title>Genome sequences of three phytopathogenic species of the Magnaporthaceae family of fungi.</title>
        <authorList>
            <person name="Okagaki L.H."/>
            <person name="Nunes C.C."/>
            <person name="Sailsbery J."/>
            <person name="Clay B."/>
            <person name="Brown D."/>
            <person name="John T."/>
            <person name="Oh Y."/>
            <person name="Young N."/>
            <person name="Fitzgerald M."/>
            <person name="Haas B.J."/>
            <person name="Zeng Q."/>
            <person name="Young S."/>
            <person name="Adiconis X."/>
            <person name="Fan L."/>
            <person name="Levin J.Z."/>
            <person name="Mitchell T.K."/>
            <person name="Okubara P.A."/>
            <person name="Farman M.L."/>
            <person name="Kohn L.M."/>
            <person name="Birren B."/>
            <person name="Ma L.-J."/>
            <person name="Dean R.A."/>
        </authorList>
    </citation>
    <scope>NUCLEOTIDE SEQUENCE</scope>
    <source>
        <strain evidence="2">ATCC 64411 / 73-15</strain>
    </source>
</reference>
<gene>
    <name evidence="1" type="ORF">MAPG_05717</name>
</gene>
<dbReference type="PANTHER" id="PTHR38790">
    <property type="entry name" value="2EXR DOMAIN-CONTAINING PROTEIN-RELATED"/>
    <property type="match status" value="1"/>
</dbReference>
<dbReference type="Proteomes" id="UP000011715">
    <property type="component" value="Unassembled WGS sequence"/>
</dbReference>
<evidence type="ECO:0000313" key="3">
    <source>
        <dbReference type="Proteomes" id="UP000011715"/>
    </source>
</evidence>
<evidence type="ECO:0000313" key="1">
    <source>
        <dbReference type="EMBL" id="KLU86705.1"/>
    </source>
</evidence>
<evidence type="ECO:0000313" key="2">
    <source>
        <dbReference type="EnsemblFungi" id="MAPG_05717T0"/>
    </source>
</evidence>
<reference evidence="2" key="5">
    <citation type="submission" date="2015-06" db="UniProtKB">
        <authorList>
            <consortium name="EnsemblFungi"/>
        </authorList>
    </citation>
    <scope>IDENTIFICATION</scope>
    <source>
        <strain evidence="2">ATCC 64411</strain>
    </source>
</reference>